<dbReference type="AlphaFoldDB" id="A0A3M6UUL9"/>
<organism evidence="1 2">
    <name type="scientific">Pocillopora damicornis</name>
    <name type="common">Cauliflower coral</name>
    <name type="synonym">Millepora damicornis</name>
    <dbReference type="NCBI Taxonomy" id="46731"/>
    <lineage>
        <taxon>Eukaryota</taxon>
        <taxon>Metazoa</taxon>
        <taxon>Cnidaria</taxon>
        <taxon>Anthozoa</taxon>
        <taxon>Hexacorallia</taxon>
        <taxon>Scleractinia</taxon>
        <taxon>Astrocoeniina</taxon>
        <taxon>Pocilloporidae</taxon>
        <taxon>Pocillopora</taxon>
    </lineage>
</organism>
<comment type="caution">
    <text evidence="1">The sequence shown here is derived from an EMBL/GenBank/DDBJ whole genome shotgun (WGS) entry which is preliminary data.</text>
</comment>
<dbReference type="EMBL" id="RCHS01000659">
    <property type="protein sequence ID" value="RMX57386.1"/>
    <property type="molecule type" value="Genomic_DNA"/>
</dbReference>
<sequence length="67" mass="7216">MATYCIPKGSCNSRAVGWIDGNHPSEAYQLVSATTKVTHVAYLVVPLSVHVKMVMKEIRAGVSVRAS</sequence>
<keyword evidence="2" id="KW-1185">Reference proteome</keyword>
<reference evidence="1 2" key="1">
    <citation type="journal article" date="2018" name="Sci. Rep.">
        <title>Comparative analysis of the Pocillopora damicornis genome highlights role of immune system in coral evolution.</title>
        <authorList>
            <person name="Cunning R."/>
            <person name="Bay R.A."/>
            <person name="Gillette P."/>
            <person name="Baker A.C."/>
            <person name="Traylor-Knowles N."/>
        </authorList>
    </citation>
    <scope>NUCLEOTIDE SEQUENCE [LARGE SCALE GENOMIC DNA]</scope>
    <source>
        <strain evidence="1">RSMAS</strain>
        <tissue evidence="1">Whole animal</tissue>
    </source>
</reference>
<name>A0A3M6UUL9_POCDA</name>
<dbReference type="Proteomes" id="UP000275408">
    <property type="component" value="Unassembled WGS sequence"/>
</dbReference>
<protein>
    <submittedName>
        <fullName evidence="1">Uncharacterized protein</fullName>
    </submittedName>
</protein>
<accession>A0A3M6UUL9</accession>
<gene>
    <name evidence="1" type="ORF">pdam_00016025</name>
</gene>
<evidence type="ECO:0000313" key="2">
    <source>
        <dbReference type="Proteomes" id="UP000275408"/>
    </source>
</evidence>
<proteinExistence type="predicted"/>
<evidence type="ECO:0000313" key="1">
    <source>
        <dbReference type="EMBL" id="RMX57386.1"/>
    </source>
</evidence>